<sequence>MVTGAGGETAHHSAKTRARLDRLAWLLDSAIRLPGGFRIGLDGIIGLVPGVGDLVAAGLSSYIIAEAARMKLPGTLLARMGLNVLLELLVGSIPVIGDIFDFAFKANKRNVRLIEAYLEKASLGR</sequence>
<accession>A0ABP6VL12</accession>
<evidence type="ECO:0000313" key="3">
    <source>
        <dbReference type="Proteomes" id="UP001500795"/>
    </source>
</evidence>
<keyword evidence="1" id="KW-1133">Transmembrane helix</keyword>
<name>A0ABP6VL12_9GAMM</name>
<keyword evidence="1" id="KW-0472">Membrane</keyword>
<evidence type="ECO:0000256" key="1">
    <source>
        <dbReference type="SAM" id="Phobius"/>
    </source>
</evidence>
<dbReference type="PANTHER" id="PTHR35519">
    <property type="entry name" value="MEMBRANE PROTEINS"/>
    <property type="match status" value="1"/>
</dbReference>
<keyword evidence="3" id="KW-1185">Reference proteome</keyword>
<proteinExistence type="predicted"/>
<evidence type="ECO:0000313" key="2">
    <source>
        <dbReference type="EMBL" id="GAA3537692.1"/>
    </source>
</evidence>
<organism evidence="2 3">
    <name type="scientific">Zobellella aerophila</name>
    <dbReference type="NCBI Taxonomy" id="870480"/>
    <lineage>
        <taxon>Bacteria</taxon>
        <taxon>Pseudomonadati</taxon>
        <taxon>Pseudomonadota</taxon>
        <taxon>Gammaproteobacteria</taxon>
        <taxon>Aeromonadales</taxon>
        <taxon>Aeromonadaceae</taxon>
        <taxon>Zobellella</taxon>
    </lineage>
</organism>
<reference evidence="3" key="1">
    <citation type="journal article" date="2019" name="Int. J. Syst. Evol. Microbiol.">
        <title>The Global Catalogue of Microorganisms (GCM) 10K type strain sequencing project: providing services to taxonomists for standard genome sequencing and annotation.</title>
        <authorList>
            <consortium name="The Broad Institute Genomics Platform"/>
            <consortium name="The Broad Institute Genome Sequencing Center for Infectious Disease"/>
            <person name="Wu L."/>
            <person name="Ma J."/>
        </authorList>
    </citation>
    <scope>NUCLEOTIDE SEQUENCE [LARGE SCALE GENOMIC DNA]</scope>
    <source>
        <strain evidence="3">JCM 17110</strain>
    </source>
</reference>
<gene>
    <name evidence="2" type="ORF">GCM10022394_16620</name>
</gene>
<keyword evidence="1" id="KW-0812">Transmembrane</keyword>
<feature type="transmembrane region" description="Helical" evidence="1">
    <location>
        <begin position="39"/>
        <end position="64"/>
    </location>
</feature>
<dbReference type="Proteomes" id="UP001500795">
    <property type="component" value="Unassembled WGS sequence"/>
</dbReference>
<dbReference type="Pfam" id="PF13430">
    <property type="entry name" value="DUF4112"/>
    <property type="match status" value="1"/>
</dbReference>
<dbReference type="PANTHER" id="PTHR35519:SF2">
    <property type="entry name" value="PH DOMAIN PROTEIN"/>
    <property type="match status" value="1"/>
</dbReference>
<comment type="caution">
    <text evidence="2">The sequence shown here is derived from an EMBL/GenBank/DDBJ whole genome shotgun (WGS) entry which is preliminary data.</text>
</comment>
<dbReference type="InterPro" id="IPR025187">
    <property type="entry name" value="DUF4112"/>
</dbReference>
<dbReference type="RefSeq" id="WP_344956839.1">
    <property type="nucleotide sequence ID" value="NZ_BAABCX010000002.1"/>
</dbReference>
<dbReference type="EMBL" id="BAABCX010000002">
    <property type="protein sequence ID" value="GAA3537692.1"/>
    <property type="molecule type" value="Genomic_DNA"/>
</dbReference>
<protein>
    <submittedName>
        <fullName evidence="2">DUF4112 domain-containing protein</fullName>
    </submittedName>
</protein>